<keyword evidence="2" id="KW-1185">Reference proteome</keyword>
<sequence>MTNIKNILVNGVVYYPNNKQKLTQIDVSLDETNYPLHTKHNGKWVAFGKPKPVVGLLKFTECGIDILKSDDELFLSFKNEDIIELHVSLVSEVSGNGVPYISLPTDNYRTFIELKTLNGSYHFVNMSLILAMKLLALDVNYPVVDELGLKTKFAVATTSGELSDLVRKFGFDKLTEGTDFIERMKRIPM</sequence>
<dbReference type="Proteomes" id="UP000292886">
    <property type="component" value="Chromosome"/>
</dbReference>
<dbReference type="RefSeq" id="WP_133363216.1">
    <property type="nucleotide sequence ID" value="NZ_CP037940.1"/>
</dbReference>
<organism evidence="1 2">
    <name type="scientific">Periweissella cryptocerci</name>
    <dbReference type="NCBI Taxonomy" id="2506420"/>
    <lineage>
        <taxon>Bacteria</taxon>
        <taxon>Bacillati</taxon>
        <taxon>Bacillota</taxon>
        <taxon>Bacilli</taxon>
        <taxon>Lactobacillales</taxon>
        <taxon>Lactobacillaceae</taxon>
        <taxon>Periweissella</taxon>
    </lineage>
</organism>
<dbReference type="AlphaFoldDB" id="A0A4P6YTQ0"/>
<accession>A0A4P6YTQ0</accession>
<name>A0A4P6YTQ0_9LACO</name>
<dbReference type="KEGG" id="wei:EQG49_06530"/>
<proteinExistence type="predicted"/>
<reference evidence="2" key="1">
    <citation type="submission" date="2019-03" db="EMBL/GenBank/DDBJ databases">
        <title>Weissella sp. 26KH-42 Genome sequencing.</title>
        <authorList>
            <person name="Heo J."/>
            <person name="Kim S.-J."/>
            <person name="Kim J.-S."/>
            <person name="Hong S.-B."/>
            <person name="Kwon S.-W."/>
        </authorList>
    </citation>
    <scope>NUCLEOTIDE SEQUENCE [LARGE SCALE GENOMIC DNA]</scope>
    <source>
        <strain evidence="2">26KH-42</strain>
    </source>
</reference>
<protein>
    <submittedName>
        <fullName evidence="1">Uncharacterized protein</fullName>
    </submittedName>
</protein>
<dbReference type="EMBL" id="CP037940">
    <property type="protein sequence ID" value="QBO36138.1"/>
    <property type="molecule type" value="Genomic_DNA"/>
</dbReference>
<evidence type="ECO:0000313" key="1">
    <source>
        <dbReference type="EMBL" id="QBO36138.1"/>
    </source>
</evidence>
<gene>
    <name evidence="1" type="ORF">EQG49_06530</name>
</gene>
<evidence type="ECO:0000313" key="2">
    <source>
        <dbReference type="Proteomes" id="UP000292886"/>
    </source>
</evidence>